<dbReference type="InterPro" id="IPR048300">
    <property type="entry name" value="TACO1_YebC-like_2nd/3rd_dom"/>
</dbReference>
<dbReference type="Proteomes" id="UP000223968">
    <property type="component" value="Unassembled WGS sequence"/>
</dbReference>
<dbReference type="Pfam" id="PF01709">
    <property type="entry name" value="Transcrip_reg"/>
    <property type="match status" value="1"/>
</dbReference>
<name>A0A2B7XLX1_9EURO</name>
<evidence type="ECO:0000313" key="6">
    <source>
        <dbReference type="Proteomes" id="UP000223968"/>
    </source>
</evidence>
<sequence length="365" mass="40530">MFRDVFAICATGRFQYVFKGCGPCWSFVSYFNLSQRCRRTAGSSVGPEPCWTSGLNAEILHRFSIFFSVSIVFPGPLRLEIVATTNFMASVLSPRLWGASRAARPWKCESCRTLSSSAFLQSGHNRWSTIKHDKGKNDRAKSKERALHVRDIIYASKLYGPDPDTNPRLALVISKAKRSAMPKDTIEAAIARGQGRSSTGAALEPITIEALLPPLSVAAVIECMTDQKLRTLQEVRYLIKHHGGTTTPTSYLFEKKGRIVFEKVEGLNVDDYLEQAIDAGALDVDTDEQGRLRVFTEHSDTKDVGDKLSDTTGLNIETSDIIWDPNKDTMVKLESQEDADKLEEILNVIRDDSSVQGIYTNSILG</sequence>
<dbReference type="InterPro" id="IPR002876">
    <property type="entry name" value="Transcrip_reg_TACO1-like"/>
</dbReference>
<comment type="caution">
    <text evidence="5">The sequence shown here is derived from an EMBL/GenBank/DDBJ whole genome shotgun (WGS) entry which is preliminary data.</text>
</comment>
<reference evidence="5 6" key="1">
    <citation type="submission" date="2017-10" db="EMBL/GenBank/DDBJ databases">
        <title>Comparative genomics in systemic dimorphic fungi from Ajellomycetaceae.</title>
        <authorList>
            <person name="Munoz J.F."/>
            <person name="Mcewen J.G."/>
            <person name="Clay O.K."/>
            <person name="Cuomo C.A."/>
        </authorList>
    </citation>
    <scope>NUCLEOTIDE SEQUENCE [LARGE SCALE GENOMIC DNA]</scope>
    <source>
        <strain evidence="5 6">UAMH5409</strain>
    </source>
</reference>
<feature type="domain" description="TACO1/YebC-like N-terminal" evidence="4">
    <location>
        <begin position="125"/>
        <end position="195"/>
    </location>
</feature>
<evidence type="ECO:0008006" key="7">
    <source>
        <dbReference type="Google" id="ProtNLM"/>
    </source>
</evidence>
<protein>
    <recommendedName>
        <fullName evidence="7">Transcriptional regulatory protein</fullName>
    </recommendedName>
</protein>
<dbReference type="InterPro" id="IPR049083">
    <property type="entry name" value="TACO1_YebC_N"/>
</dbReference>
<dbReference type="AlphaFoldDB" id="A0A2B7XLX1"/>
<feature type="domain" description="TACO1/YebC-like second and third" evidence="3">
    <location>
        <begin position="204"/>
        <end position="361"/>
    </location>
</feature>
<dbReference type="FunFam" id="1.10.10.200:FF:000002">
    <property type="entry name" value="Probable transcriptional regulatory protein CLM62_37755"/>
    <property type="match status" value="1"/>
</dbReference>
<dbReference type="Gene3D" id="3.30.70.980">
    <property type="match status" value="2"/>
</dbReference>
<dbReference type="InterPro" id="IPR017856">
    <property type="entry name" value="Integrase-like_N"/>
</dbReference>
<dbReference type="EMBL" id="PDNB01000089">
    <property type="protein sequence ID" value="PGH09945.1"/>
    <property type="molecule type" value="Genomic_DNA"/>
</dbReference>
<comment type="subcellular location">
    <subcellularLocation>
        <location evidence="1">Mitochondrion</location>
    </subcellularLocation>
</comment>
<accession>A0A2B7XLX1</accession>
<evidence type="ECO:0000259" key="4">
    <source>
        <dbReference type="Pfam" id="PF20772"/>
    </source>
</evidence>
<comment type="similarity">
    <text evidence="2">Belongs to the TACO1 family.</text>
</comment>
<dbReference type="OrthoDB" id="2017544at2759"/>
<evidence type="ECO:0000256" key="2">
    <source>
        <dbReference type="ARBA" id="ARBA00008724"/>
    </source>
</evidence>
<dbReference type="Gene3D" id="1.10.10.200">
    <property type="match status" value="1"/>
</dbReference>
<evidence type="ECO:0000259" key="3">
    <source>
        <dbReference type="Pfam" id="PF01709"/>
    </source>
</evidence>
<dbReference type="InterPro" id="IPR029072">
    <property type="entry name" value="YebC-like"/>
</dbReference>
<evidence type="ECO:0000313" key="5">
    <source>
        <dbReference type="EMBL" id="PGH09945.1"/>
    </source>
</evidence>
<keyword evidence="6" id="KW-1185">Reference proteome</keyword>
<organism evidence="5 6">
    <name type="scientific">Helicocarpus griseus UAMH5409</name>
    <dbReference type="NCBI Taxonomy" id="1447875"/>
    <lineage>
        <taxon>Eukaryota</taxon>
        <taxon>Fungi</taxon>
        <taxon>Dikarya</taxon>
        <taxon>Ascomycota</taxon>
        <taxon>Pezizomycotina</taxon>
        <taxon>Eurotiomycetes</taxon>
        <taxon>Eurotiomycetidae</taxon>
        <taxon>Onygenales</taxon>
        <taxon>Ajellomycetaceae</taxon>
        <taxon>Helicocarpus</taxon>
    </lineage>
</organism>
<dbReference type="Pfam" id="PF20772">
    <property type="entry name" value="TACO1_YebC_N"/>
    <property type="match status" value="1"/>
</dbReference>
<dbReference type="HAMAP" id="MF_00693">
    <property type="entry name" value="Transcrip_reg_TACO1"/>
    <property type="match status" value="1"/>
</dbReference>
<dbReference type="PANTHER" id="PTHR12532">
    <property type="entry name" value="TRANSLATIONAL ACTIVATOR OF CYTOCHROME C OXIDASE 1"/>
    <property type="match status" value="1"/>
</dbReference>
<dbReference type="PANTHER" id="PTHR12532:SF0">
    <property type="entry name" value="TRANSLATIONAL ACTIVATOR OF CYTOCHROME C OXIDASE 1"/>
    <property type="match status" value="1"/>
</dbReference>
<dbReference type="STRING" id="1447875.A0A2B7XLX1"/>
<evidence type="ECO:0000256" key="1">
    <source>
        <dbReference type="ARBA" id="ARBA00004173"/>
    </source>
</evidence>
<dbReference type="SUPFAM" id="SSF75625">
    <property type="entry name" value="YebC-like"/>
    <property type="match status" value="1"/>
</dbReference>
<gene>
    <name evidence="5" type="ORF">AJ79_05561</name>
</gene>
<dbReference type="InterPro" id="IPR026564">
    <property type="entry name" value="Transcrip_reg_TACO1-like_dom3"/>
</dbReference>
<proteinExistence type="inferred from homology"/>
<dbReference type="GO" id="GO:0005739">
    <property type="term" value="C:mitochondrion"/>
    <property type="evidence" value="ECO:0007669"/>
    <property type="project" value="UniProtKB-SubCell"/>
</dbReference>